<protein>
    <recommendedName>
        <fullName evidence="2">Toxin HigB</fullName>
    </recommendedName>
</protein>
<accession>A0A3B0X4E1</accession>
<dbReference type="SUPFAM" id="SSF143011">
    <property type="entry name" value="RelE-like"/>
    <property type="match status" value="1"/>
</dbReference>
<dbReference type="AlphaFoldDB" id="A0A3B0X4E1"/>
<evidence type="ECO:0008006" key="2">
    <source>
        <dbReference type="Google" id="ProtNLM"/>
    </source>
</evidence>
<organism evidence="1">
    <name type="scientific">hydrothermal vent metagenome</name>
    <dbReference type="NCBI Taxonomy" id="652676"/>
    <lineage>
        <taxon>unclassified sequences</taxon>
        <taxon>metagenomes</taxon>
        <taxon>ecological metagenomes</taxon>
    </lineage>
</organism>
<sequence>MGAELAGKYSRGPLKKEEYSIRINEQYRIFFKWSESGPLDVEITDYH</sequence>
<dbReference type="InterPro" id="IPR035093">
    <property type="entry name" value="RelE/ParE_toxin_dom_sf"/>
</dbReference>
<name>A0A3B0X4E1_9ZZZZ</name>
<dbReference type="Gene3D" id="3.30.2310.20">
    <property type="entry name" value="RelE-like"/>
    <property type="match status" value="1"/>
</dbReference>
<proteinExistence type="predicted"/>
<evidence type="ECO:0000313" key="1">
    <source>
        <dbReference type="EMBL" id="VAW59470.1"/>
    </source>
</evidence>
<dbReference type="EMBL" id="UOFG01000084">
    <property type="protein sequence ID" value="VAW59470.1"/>
    <property type="molecule type" value="Genomic_DNA"/>
</dbReference>
<reference evidence="1" key="1">
    <citation type="submission" date="2018-06" db="EMBL/GenBank/DDBJ databases">
        <authorList>
            <person name="Zhirakovskaya E."/>
        </authorList>
    </citation>
    <scope>NUCLEOTIDE SEQUENCE</scope>
</reference>
<gene>
    <name evidence="1" type="ORF">MNBD_GAMMA11-2644</name>
</gene>